<keyword evidence="1" id="KW-0677">Repeat</keyword>
<dbReference type="Proteomes" id="UP000824024">
    <property type="component" value="Unassembled WGS sequence"/>
</dbReference>
<dbReference type="Pfam" id="PF12796">
    <property type="entry name" value="Ank_2"/>
    <property type="match status" value="1"/>
</dbReference>
<dbReference type="InterPro" id="IPR002110">
    <property type="entry name" value="Ankyrin_rpt"/>
</dbReference>
<keyword evidence="2 3" id="KW-0040">ANK repeat</keyword>
<evidence type="ECO:0000256" key="3">
    <source>
        <dbReference type="PROSITE-ProRule" id="PRU00023"/>
    </source>
</evidence>
<organism evidence="4 5">
    <name type="scientific">Candidatus Eubacterium avistercoris</name>
    <dbReference type="NCBI Taxonomy" id="2838567"/>
    <lineage>
        <taxon>Bacteria</taxon>
        <taxon>Bacillati</taxon>
        <taxon>Bacillota</taxon>
        <taxon>Clostridia</taxon>
        <taxon>Eubacteriales</taxon>
        <taxon>Eubacteriaceae</taxon>
        <taxon>Eubacterium</taxon>
    </lineage>
</organism>
<accession>A0A9D2D4S9</accession>
<sequence>MRKIFLVLIVALVFLSGCGSLTKITKLTADEKLKVAIIDRRKETLKEAIEDKADVNKLPYVLGETTYHGQHETNPLRLGFSNWVNQDMIKMLLDAGADVNAYDADGCPVFFYSAWLDDIKLFQMMADYAPDLTLKNKEGESILEYYINTEETSLYYFLPKRSMVKLLLESGTPVTEKTLEYAKQYKAYHILDLLYPKLKDYFSELQKQYLQGDMWKANELLKEQKKNDETEIAVAAVYGNRETIEILEQKQVDFYKAELNEPSLLELMAWNQNLEAVSAVLETCDMPSDFDISTLEPAIYRNDDEQMMQYLCETDRIIIGDIREDELYYFVEAGALKTVEYLLKHGYQLSEGEYGGAQLMHSAIFEENEEMAELLLKYGLDPNGEYADDPVWIYACEQGNTEILDLLLEYGADLEYYGGLGMRQAIDYCNLDVIELLAQKGVKITEDLYQFSQDDIPSDHVREYVKQLYEQQGKA</sequence>
<dbReference type="PANTHER" id="PTHR24198">
    <property type="entry name" value="ANKYRIN REPEAT AND PROTEIN KINASE DOMAIN-CONTAINING PROTEIN"/>
    <property type="match status" value="1"/>
</dbReference>
<feature type="repeat" description="ANK" evidence="3">
    <location>
        <begin position="71"/>
        <end position="104"/>
    </location>
</feature>
<evidence type="ECO:0000256" key="1">
    <source>
        <dbReference type="ARBA" id="ARBA00022737"/>
    </source>
</evidence>
<comment type="caution">
    <text evidence="4">The sequence shown here is derived from an EMBL/GenBank/DDBJ whole genome shotgun (WGS) entry which is preliminary data.</text>
</comment>
<gene>
    <name evidence="4" type="ORF">IAA08_11035</name>
</gene>
<dbReference type="EMBL" id="DXCH01000293">
    <property type="protein sequence ID" value="HIZ08451.1"/>
    <property type="molecule type" value="Genomic_DNA"/>
</dbReference>
<evidence type="ECO:0000313" key="4">
    <source>
        <dbReference type="EMBL" id="HIZ08451.1"/>
    </source>
</evidence>
<protein>
    <submittedName>
        <fullName evidence="4">Ankyrin repeat domain-containing protein</fullName>
    </submittedName>
</protein>
<dbReference type="SUPFAM" id="SSF48403">
    <property type="entry name" value="Ankyrin repeat"/>
    <property type="match status" value="1"/>
</dbReference>
<dbReference type="Gene3D" id="1.25.40.20">
    <property type="entry name" value="Ankyrin repeat-containing domain"/>
    <property type="match status" value="2"/>
</dbReference>
<reference evidence="4" key="1">
    <citation type="journal article" date="2021" name="PeerJ">
        <title>Extensive microbial diversity within the chicken gut microbiome revealed by metagenomics and culture.</title>
        <authorList>
            <person name="Gilroy R."/>
            <person name="Ravi A."/>
            <person name="Getino M."/>
            <person name="Pursley I."/>
            <person name="Horton D.L."/>
            <person name="Alikhan N.F."/>
            <person name="Baker D."/>
            <person name="Gharbi K."/>
            <person name="Hall N."/>
            <person name="Watson M."/>
            <person name="Adriaenssens E.M."/>
            <person name="Foster-Nyarko E."/>
            <person name="Jarju S."/>
            <person name="Secka A."/>
            <person name="Antonio M."/>
            <person name="Oren A."/>
            <person name="Chaudhuri R.R."/>
            <person name="La Ragione R."/>
            <person name="Hildebrand F."/>
            <person name="Pallen M.J."/>
        </authorList>
    </citation>
    <scope>NUCLEOTIDE SEQUENCE</scope>
    <source>
        <strain evidence="4">CHK192-9172</strain>
    </source>
</reference>
<evidence type="ECO:0000313" key="5">
    <source>
        <dbReference type="Proteomes" id="UP000824024"/>
    </source>
</evidence>
<reference evidence="4" key="2">
    <citation type="submission" date="2021-04" db="EMBL/GenBank/DDBJ databases">
        <authorList>
            <person name="Gilroy R."/>
        </authorList>
    </citation>
    <scope>NUCLEOTIDE SEQUENCE</scope>
    <source>
        <strain evidence="4">CHK192-9172</strain>
    </source>
</reference>
<name>A0A9D2D4S9_9FIRM</name>
<proteinExistence type="predicted"/>
<dbReference type="SMART" id="SM00248">
    <property type="entry name" value="ANK"/>
    <property type="match status" value="9"/>
</dbReference>
<dbReference type="PROSITE" id="PS51257">
    <property type="entry name" value="PROKAR_LIPOPROTEIN"/>
    <property type="match status" value="1"/>
</dbReference>
<evidence type="ECO:0000256" key="2">
    <source>
        <dbReference type="ARBA" id="ARBA00023043"/>
    </source>
</evidence>
<dbReference type="InterPro" id="IPR036770">
    <property type="entry name" value="Ankyrin_rpt-contain_sf"/>
</dbReference>
<dbReference type="PROSITE" id="PS50088">
    <property type="entry name" value="ANK_REPEAT"/>
    <property type="match status" value="1"/>
</dbReference>
<dbReference type="AlphaFoldDB" id="A0A9D2D4S9"/>
<dbReference type="PANTHER" id="PTHR24198:SF165">
    <property type="entry name" value="ANKYRIN REPEAT-CONTAINING PROTEIN-RELATED"/>
    <property type="match status" value="1"/>
</dbReference>